<dbReference type="EMBL" id="CP144745">
    <property type="protein sequence ID" value="WVZ54531.1"/>
    <property type="molecule type" value="Genomic_DNA"/>
</dbReference>
<dbReference type="AlphaFoldDB" id="A0AAQ3PWM9"/>
<sequence>MYTDLDTCLQLPAAYAPISPRRSMIMETCNAQYLIPWVLNMLLRSRDNQRRDKGCCIAVEENQISPGICVVKDWVTG</sequence>
<name>A0AAQ3PWM9_PASNO</name>
<gene>
    <name evidence="1" type="ORF">U9M48_005314</name>
</gene>
<proteinExistence type="predicted"/>
<accession>A0AAQ3PWM9</accession>
<protein>
    <submittedName>
        <fullName evidence="1">Uncharacterized protein</fullName>
    </submittedName>
</protein>
<organism evidence="1 2">
    <name type="scientific">Paspalum notatum var. saurae</name>
    <dbReference type="NCBI Taxonomy" id="547442"/>
    <lineage>
        <taxon>Eukaryota</taxon>
        <taxon>Viridiplantae</taxon>
        <taxon>Streptophyta</taxon>
        <taxon>Embryophyta</taxon>
        <taxon>Tracheophyta</taxon>
        <taxon>Spermatophyta</taxon>
        <taxon>Magnoliopsida</taxon>
        <taxon>Liliopsida</taxon>
        <taxon>Poales</taxon>
        <taxon>Poaceae</taxon>
        <taxon>PACMAD clade</taxon>
        <taxon>Panicoideae</taxon>
        <taxon>Andropogonodae</taxon>
        <taxon>Paspaleae</taxon>
        <taxon>Paspalinae</taxon>
        <taxon>Paspalum</taxon>
    </lineage>
</organism>
<keyword evidence="2" id="KW-1185">Reference proteome</keyword>
<reference evidence="1 2" key="1">
    <citation type="submission" date="2024-02" db="EMBL/GenBank/DDBJ databases">
        <title>High-quality chromosome-scale genome assembly of Pensacola bahiagrass (Paspalum notatum Flugge var. saurae).</title>
        <authorList>
            <person name="Vega J.M."/>
            <person name="Podio M."/>
            <person name="Orjuela J."/>
            <person name="Siena L.A."/>
            <person name="Pessino S.C."/>
            <person name="Combes M.C."/>
            <person name="Mariac C."/>
            <person name="Albertini E."/>
            <person name="Pupilli F."/>
            <person name="Ortiz J.P.A."/>
            <person name="Leblanc O."/>
        </authorList>
    </citation>
    <scope>NUCLEOTIDE SEQUENCE [LARGE SCALE GENOMIC DNA]</scope>
    <source>
        <strain evidence="1">R1</strain>
        <tissue evidence="1">Leaf</tissue>
    </source>
</reference>
<evidence type="ECO:0000313" key="2">
    <source>
        <dbReference type="Proteomes" id="UP001341281"/>
    </source>
</evidence>
<dbReference type="Proteomes" id="UP001341281">
    <property type="component" value="Chromosome 01"/>
</dbReference>
<evidence type="ECO:0000313" key="1">
    <source>
        <dbReference type="EMBL" id="WVZ54531.1"/>
    </source>
</evidence>